<proteinExistence type="predicted"/>
<reference evidence="1 2" key="1">
    <citation type="submission" date="2019-11" db="EMBL/GenBank/DDBJ databases">
        <title>Implementation of targeted gown and glove precautions to prevent Staphylococcus aureus acquisition in community-based nursing homes.</title>
        <authorList>
            <person name="Stine O.C."/>
        </authorList>
    </citation>
    <scope>NUCLEOTIDE SEQUENCE [LARGE SCALE GENOMIC DNA]</scope>
    <source>
        <strain evidence="1 2">S_4031.LGMP.AI</strain>
    </source>
</reference>
<comment type="caution">
    <text evidence="1">The sequence shown here is derived from an EMBL/GenBank/DDBJ whole genome shotgun (WGS) entry which is preliminary data.</text>
</comment>
<organism evidence="1 2">
    <name type="scientific">Staphylococcus aureus</name>
    <dbReference type="NCBI Taxonomy" id="1280"/>
    <lineage>
        <taxon>Bacteria</taxon>
        <taxon>Bacillati</taxon>
        <taxon>Bacillota</taxon>
        <taxon>Bacilli</taxon>
        <taxon>Bacillales</taxon>
        <taxon>Staphylococcaceae</taxon>
        <taxon>Staphylococcus</taxon>
    </lineage>
</organism>
<evidence type="ECO:0000313" key="1">
    <source>
        <dbReference type="EMBL" id="MVI57002.1"/>
    </source>
</evidence>
<dbReference type="Proteomes" id="UP000433366">
    <property type="component" value="Unassembled WGS sequence"/>
</dbReference>
<evidence type="ECO:0000313" key="2">
    <source>
        <dbReference type="Proteomes" id="UP000433366"/>
    </source>
</evidence>
<name>A0A5F0HK42_STAAU</name>
<protein>
    <submittedName>
        <fullName evidence="1">Uncharacterized protein</fullName>
    </submittedName>
</protein>
<dbReference type="AlphaFoldDB" id="A0A5F0HK42"/>
<sequence>MDNDKVLVTSKEMYVEQKCLIFYKTLKEYV</sequence>
<gene>
    <name evidence="1" type="ORF">GO793_14210</name>
</gene>
<dbReference type="EMBL" id="WPRH01000747">
    <property type="protein sequence ID" value="MVI57002.1"/>
    <property type="molecule type" value="Genomic_DNA"/>
</dbReference>
<accession>A0A5F0HK42</accession>
<dbReference type="RefSeq" id="WP_031785444.1">
    <property type="nucleotide sequence ID" value="NZ_AP024203.1"/>
</dbReference>